<evidence type="ECO:0000313" key="2">
    <source>
        <dbReference type="Proteomes" id="UP001642484"/>
    </source>
</evidence>
<proteinExistence type="predicted"/>
<keyword evidence="2" id="KW-1185">Reference proteome</keyword>
<sequence>MDDPDDGSVPGCQDCPLFGGITPCTQAETQACEVESMFAAPVLIWSRAFIMENVSGCLKSKVLTAWVALHQVIVVADDTSIWVNHSTEKVELTEEGSISKEQQSMKRTCPLLGMLQQLAVKRSDGRRECVSIHCPSQTLPRQNAGTILSRMRKWALYSSAGCSEFLGGTELRQLFEQVPLKLVIWCGDSLPANFVCQAEELMQWRQLIQENDANARSTFHIGFSCLHHSACLSKKPALLSVDGVCSNFVRLTRAMKSTRFQERFSTAVDTLANKLVRRTVPCVPPMVQEWLDEFQNFRSMAFAGIPRGDQSVCLQIFNNIWFQDGVVNDCSFAHTWCHWCGPGCCSDEIEFRARAKQALRALLQVFPDVPLLYRWKHFEPCLQYVIRGSMCHRVLQYCLLACSSPDNQAKLEALDEDSPDLSFSVKQEVRLSKAIAMLTSENFQAKMGILFLVSAPLATFMDEVSLCETARNRFILLEKGLSLSSSRCTVSADKIQLMNWELVSGAKSANVISDYSSILTAPPSSDITKPFAMSLADYFTPVLATMCDAYLRLKCPSQRSQVQILGIHFMPVNEAADKLREIQQLPKCCSGDACTQARLSLLSFGN</sequence>
<dbReference type="Proteomes" id="UP001642484">
    <property type="component" value="Unassembled WGS sequence"/>
</dbReference>
<reference evidence="1 2" key="1">
    <citation type="submission" date="2024-02" db="EMBL/GenBank/DDBJ databases">
        <authorList>
            <person name="Chen Y."/>
            <person name="Shah S."/>
            <person name="Dougan E. K."/>
            <person name="Thang M."/>
            <person name="Chan C."/>
        </authorList>
    </citation>
    <scope>NUCLEOTIDE SEQUENCE [LARGE SCALE GENOMIC DNA]</scope>
</reference>
<evidence type="ECO:0000313" key="1">
    <source>
        <dbReference type="EMBL" id="CAK9039766.1"/>
    </source>
</evidence>
<comment type="caution">
    <text evidence="1">The sequence shown here is derived from an EMBL/GenBank/DDBJ whole genome shotgun (WGS) entry which is preliminary data.</text>
</comment>
<gene>
    <name evidence="1" type="ORF">CCMP2556_LOCUS21511</name>
</gene>
<dbReference type="EMBL" id="CAXAMN010013047">
    <property type="protein sequence ID" value="CAK9039766.1"/>
    <property type="molecule type" value="Genomic_DNA"/>
</dbReference>
<organism evidence="1 2">
    <name type="scientific">Durusdinium trenchii</name>
    <dbReference type="NCBI Taxonomy" id="1381693"/>
    <lineage>
        <taxon>Eukaryota</taxon>
        <taxon>Sar</taxon>
        <taxon>Alveolata</taxon>
        <taxon>Dinophyceae</taxon>
        <taxon>Suessiales</taxon>
        <taxon>Symbiodiniaceae</taxon>
        <taxon>Durusdinium</taxon>
    </lineage>
</organism>
<name>A0ABP0LKQ7_9DINO</name>
<protein>
    <submittedName>
        <fullName evidence="1">Uncharacterized protein</fullName>
    </submittedName>
</protein>
<accession>A0ABP0LKQ7</accession>